<dbReference type="OrthoDB" id="8952229at2"/>
<comment type="caution">
    <text evidence="8">The sequence shown here is derived from an EMBL/GenBank/DDBJ whole genome shotgun (WGS) entry which is preliminary data.</text>
</comment>
<evidence type="ECO:0000256" key="4">
    <source>
        <dbReference type="ARBA" id="ARBA00022989"/>
    </source>
</evidence>
<evidence type="ECO:0000313" key="9">
    <source>
        <dbReference type="Proteomes" id="UP000317036"/>
    </source>
</evidence>
<organism evidence="8 9">
    <name type="scientific">Paenibacillus cremeus</name>
    <dbReference type="NCBI Taxonomy" id="2163881"/>
    <lineage>
        <taxon>Bacteria</taxon>
        <taxon>Bacillati</taxon>
        <taxon>Bacillota</taxon>
        <taxon>Bacilli</taxon>
        <taxon>Bacillales</taxon>
        <taxon>Paenibacillaceae</taxon>
        <taxon>Paenibacillus</taxon>
    </lineage>
</organism>
<feature type="transmembrane region" description="Helical" evidence="6">
    <location>
        <begin position="57"/>
        <end position="75"/>
    </location>
</feature>
<dbReference type="InterPro" id="IPR020846">
    <property type="entry name" value="MFS_dom"/>
</dbReference>
<feature type="transmembrane region" description="Helical" evidence="6">
    <location>
        <begin position="272"/>
        <end position="292"/>
    </location>
</feature>
<protein>
    <submittedName>
        <fullName evidence="8">MFS transporter</fullName>
    </submittedName>
</protein>
<evidence type="ECO:0000256" key="3">
    <source>
        <dbReference type="ARBA" id="ARBA00022692"/>
    </source>
</evidence>
<dbReference type="AlphaFoldDB" id="A0A559JDF0"/>
<accession>A0A559JDF0</accession>
<evidence type="ECO:0000256" key="5">
    <source>
        <dbReference type="ARBA" id="ARBA00023136"/>
    </source>
</evidence>
<dbReference type="GO" id="GO:0022857">
    <property type="term" value="F:transmembrane transporter activity"/>
    <property type="evidence" value="ECO:0007669"/>
    <property type="project" value="InterPro"/>
</dbReference>
<name>A0A559JDF0_9BACL</name>
<dbReference type="PROSITE" id="PS50850">
    <property type="entry name" value="MFS"/>
    <property type="match status" value="1"/>
</dbReference>
<reference evidence="8 9" key="1">
    <citation type="submission" date="2019-07" db="EMBL/GenBank/DDBJ databases">
        <authorList>
            <person name="Kim J."/>
        </authorList>
    </citation>
    <scope>NUCLEOTIDE SEQUENCE [LARGE SCALE GENOMIC DNA]</scope>
    <source>
        <strain evidence="8 9">JC52</strain>
    </source>
</reference>
<dbReference type="InterPro" id="IPR036259">
    <property type="entry name" value="MFS_trans_sf"/>
</dbReference>
<dbReference type="InterPro" id="IPR011701">
    <property type="entry name" value="MFS"/>
</dbReference>
<dbReference type="SUPFAM" id="SSF103473">
    <property type="entry name" value="MFS general substrate transporter"/>
    <property type="match status" value="1"/>
</dbReference>
<evidence type="ECO:0000256" key="1">
    <source>
        <dbReference type="ARBA" id="ARBA00004651"/>
    </source>
</evidence>
<dbReference type="PANTHER" id="PTHR23518">
    <property type="entry name" value="C-METHYLTRANSFERASE"/>
    <property type="match status" value="1"/>
</dbReference>
<keyword evidence="9" id="KW-1185">Reference proteome</keyword>
<dbReference type="Proteomes" id="UP000317036">
    <property type="component" value="Unassembled WGS sequence"/>
</dbReference>
<feature type="domain" description="Major facilitator superfamily (MFS) profile" evidence="7">
    <location>
        <begin position="1"/>
        <end position="387"/>
    </location>
</feature>
<comment type="subcellular location">
    <subcellularLocation>
        <location evidence="1">Cell membrane</location>
        <topology evidence="1">Multi-pass membrane protein</topology>
    </subcellularLocation>
</comment>
<feature type="transmembrane region" description="Helical" evidence="6">
    <location>
        <begin position="240"/>
        <end position="260"/>
    </location>
</feature>
<feature type="transmembrane region" description="Helical" evidence="6">
    <location>
        <begin position="81"/>
        <end position="102"/>
    </location>
</feature>
<feature type="transmembrane region" description="Helical" evidence="6">
    <location>
        <begin position="114"/>
        <end position="136"/>
    </location>
</feature>
<dbReference type="PANTHER" id="PTHR23518:SF2">
    <property type="entry name" value="MAJOR FACILITATOR SUPERFAMILY TRANSPORTER"/>
    <property type="match status" value="1"/>
</dbReference>
<keyword evidence="4 6" id="KW-1133">Transmembrane helix</keyword>
<dbReference type="Gene3D" id="1.20.1250.20">
    <property type="entry name" value="MFS general substrate transporter like domains"/>
    <property type="match status" value="1"/>
</dbReference>
<proteinExistence type="predicted"/>
<dbReference type="EMBL" id="VNJI01000099">
    <property type="protein sequence ID" value="TVX97900.1"/>
    <property type="molecule type" value="Genomic_DNA"/>
</dbReference>
<evidence type="ECO:0000313" key="8">
    <source>
        <dbReference type="EMBL" id="TVX97900.1"/>
    </source>
</evidence>
<feature type="transmembrane region" description="Helical" evidence="6">
    <location>
        <begin position="148"/>
        <end position="167"/>
    </location>
</feature>
<keyword evidence="2" id="KW-0813">Transport</keyword>
<feature type="transmembrane region" description="Helical" evidence="6">
    <location>
        <begin position="27"/>
        <end position="48"/>
    </location>
</feature>
<evidence type="ECO:0000256" key="2">
    <source>
        <dbReference type="ARBA" id="ARBA00022448"/>
    </source>
</evidence>
<dbReference type="Pfam" id="PF07690">
    <property type="entry name" value="MFS_1"/>
    <property type="match status" value="1"/>
</dbReference>
<feature type="transmembrane region" description="Helical" evidence="6">
    <location>
        <begin position="298"/>
        <end position="320"/>
    </location>
</feature>
<feature type="transmembrane region" description="Helical" evidence="6">
    <location>
        <begin position="332"/>
        <end position="355"/>
    </location>
</feature>
<evidence type="ECO:0000256" key="6">
    <source>
        <dbReference type="SAM" id="Phobius"/>
    </source>
</evidence>
<keyword evidence="5 6" id="KW-0472">Membrane</keyword>
<feature type="transmembrane region" description="Helical" evidence="6">
    <location>
        <begin position="201"/>
        <end position="220"/>
    </location>
</feature>
<keyword evidence="3 6" id="KW-0812">Transmembrane</keyword>
<dbReference type="GO" id="GO:0005886">
    <property type="term" value="C:plasma membrane"/>
    <property type="evidence" value="ECO:0007669"/>
    <property type="project" value="UniProtKB-SubCell"/>
</dbReference>
<sequence>MFILPYSMLTTYATVYMFQLGLSERQIGLITSVGLVLQIFTSFISGYLTDRMGRRRALLYYDLLSWSVPALIWALSQNFWYFLIAALCNSFLRVPTTAWYCLLVEDTDPNNRSIVFRILQFIGVIGGLFAPLGGLLVSHYTLVPAMRIMYAVFFVSLTVMFFARNFATHETEIGMRKRRESTAVNLKDTFQEYIDAIKTILTNRALLMVFGVYICFNFQITMQNTYLSLYLVEALRLNDALIAIFPALSSVAMLALMFFVIPRFQESKAYRYMIWGFLLAMTSKIILIIASPGQVTPVVFSTMLAAAGTIIANPYLEAAVANSIDDEQRAKIFSILQVLVLLCISPSGIVGGWTYTIDSRLPFILIILSFATSIALMLLLIRIKRNDASQSDQSATSF</sequence>
<evidence type="ECO:0000259" key="7">
    <source>
        <dbReference type="PROSITE" id="PS50850"/>
    </source>
</evidence>
<feature type="transmembrane region" description="Helical" evidence="6">
    <location>
        <begin position="361"/>
        <end position="381"/>
    </location>
</feature>
<gene>
    <name evidence="8" type="ORF">FPZ49_34815</name>
</gene>